<reference evidence="3" key="1">
    <citation type="submission" date="2023-04" db="EMBL/GenBank/DDBJ databases">
        <title>Genome dynamics across the evolutionary transition to endosymbiosis.</title>
        <authorList>
            <person name="Siozios S."/>
            <person name="Nadal-Jimenez P."/>
            <person name="Azagi T."/>
            <person name="Sprong H."/>
            <person name="Frost C.L."/>
            <person name="Parratt S.R."/>
            <person name="Taylor G."/>
            <person name="Brettell L."/>
            <person name="Lew K.C."/>
            <person name="Croft L."/>
            <person name="King K.C."/>
            <person name="Brockhurst M.A."/>
            <person name="Hypsa V."/>
            <person name="Novakova E."/>
            <person name="Darby A.C."/>
            <person name="Hurst G.D.D."/>
        </authorList>
    </citation>
    <scope>NUCLEOTIDE SEQUENCE</scope>
    <source>
        <strain evidence="3">AIh</strain>
    </source>
</reference>
<feature type="transmembrane region" description="Helical" evidence="1">
    <location>
        <begin position="120"/>
        <end position="144"/>
    </location>
</feature>
<keyword evidence="1" id="KW-0812">Transmembrane</keyword>
<feature type="transmembrane region" description="Helical" evidence="1">
    <location>
        <begin position="88"/>
        <end position="108"/>
    </location>
</feature>
<name>A0AA95GAS2_9GAMM</name>
<protein>
    <submittedName>
        <fullName evidence="3">Inner membrane protein YpjD</fullName>
    </submittedName>
</protein>
<accession>A0AA95GAS2</accession>
<evidence type="ECO:0000313" key="4">
    <source>
        <dbReference type="Proteomes" id="UP001177597"/>
    </source>
</evidence>
<feature type="transmembrane region" description="Helical" evidence="1">
    <location>
        <begin position="61"/>
        <end position="81"/>
    </location>
</feature>
<dbReference type="PANTHER" id="PTHR38034:SF1">
    <property type="entry name" value="INNER MEMBRANE PROTEIN YPJD"/>
    <property type="match status" value="1"/>
</dbReference>
<keyword evidence="1" id="KW-1133">Transmembrane helix</keyword>
<proteinExistence type="predicted"/>
<feature type="transmembrane region" description="Helical" evidence="1">
    <location>
        <begin position="208"/>
        <end position="224"/>
    </location>
</feature>
<dbReference type="AlphaFoldDB" id="A0AA95GAS2"/>
<keyword evidence="1" id="KW-0472">Membrane</keyword>
<evidence type="ECO:0000313" key="3">
    <source>
        <dbReference type="EMBL" id="WGL94702.1"/>
    </source>
</evidence>
<dbReference type="GO" id="GO:0005886">
    <property type="term" value="C:plasma membrane"/>
    <property type="evidence" value="ECO:0007669"/>
    <property type="project" value="TreeGrafter"/>
</dbReference>
<feature type="transmembrane region" description="Helical" evidence="1">
    <location>
        <begin position="6"/>
        <end position="23"/>
    </location>
</feature>
<dbReference type="InterPro" id="IPR052372">
    <property type="entry name" value="YpjD/HemX"/>
</dbReference>
<dbReference type="GO" id="GO:0020037">
    <property type="term" value="F:heme binding"/>
    <property type="evidence" value="ECO:0007669"/>
    <property type="project" value="InterPro"/>
</dbReference>
<dbReference type="Pfam" id="PF01578">
    <property type="entry name" value="Cytochrom_C_asm"/>
    <property type="match status" value="1"/>
</dbReference>
<feature type="transmembrane region" description="Helical" evidence="1">
    <location>
        <begin position="236"/>
        <end position="257"/>
    </location>
</feature>
<dbReference type="RefSeq" id="WP_280628903.1">
    <property type="nucleotide sequence ID" value="NZ_CP123498.1"/>
</dbReference>
<dbReference type="GO" id="GO:0017004">
    <property type="term" value="P:cytochrome complex assembly"/>
    <property type="evidence" value="ECO:0007669"/>
    <property type="project" value="InterPro"/>
</dbReference>
<dbReference type="PANTHER" id="PTHR38034">
    <property type="entry name" value="INNER MEMBRANE PROTEIN YPJD"/>
    <property type="match status" value="1"/>
</dbReference>
<dbReference type="Proteomes" id="UP001177597">
    <property type="component" value="Chromosome"/>
</dbReference>
<evidence type="ECO:0000259" key="2">
    <source>
        <dbReference type="Pfam" id="PF01578"/>
    </source>
</evidence>
<dbReference type="EMBL" id="CP123498">
    <property type="protein sequence ID" value="WGL94702.1"/>
    <property type="molecule type" value="Genomic_DNA"/>
</dbReference>
<organism evidence="3 4">
    <name type="scientific">Arsenophonus nasoniae</name>
    <name type="common">son-killer infecting Nasonia vitripennis</name>
    <dbReference type="NCBI Taxonomy" id="638"/>
    <lineage>
        <taxon>Bacteria</taxon>
        <taxon>Pseudomonadati</taxon>
        <taxon>Pseudomonadota</taxon>
        <taxon>Gammaproteobacteria</taxon>
        <taxon>Enterobacterales</taxon>
        <taxon>Morganellaceae</taxon>
        <taxon>Arsenophonus</taxon>
    </lineage>
</organism>
<feature type="transmembrane region" description="Helical" evidence="1">
    <location>
        <begin position="35"/>
        <end position="55"/>
    </location>
</feature>
<sequence>MSVFAIIAISTYFLSVLLIMPGLAGKQQIYARLTLVLAVIALVSHGIALKTLIFVSEGQNLTLLNLGSTVSLLISIIMTIVAFNGRAWFLLPIVYSLSIINLLLATIMPGEFITHLEASVTTFIHIGLALLGYATLIIAALYALQLGLLDYQLKNKKLIFTPDIPPLMVIERKMFHIIQVGVILLTLTLGTGMIFMDNVFNKENIHKAILSICAWVIYLILLWGHFHHGWRGRRVIVFNLIGAFILTLAFFGNRLLLHVVTI</sequence>
<evidence type="ECO:0000256" key="1">
    <source>
        <dbReference type="SAM" id="Phobius"/>
    </source>
</evidence>
<feature type="transmembrane region" description="Helical" evidence="1">
    <location>
        <begin position="177"/>
        <end position="196"/>
    </location>
</feature>
<feature type="domain" description="Cytochrome c assembly protein" evidence="2">
    <location>
        <begin position="37"/>
        <end position="257"/>
    </location>
</feature>
<dbReference type="InterPro" id="IPR002541">
    <property type="entry name" value="Cyt_c_assembly"/>
</dbReference>
<gene>
    <name evidence="3" type="ORF">QE207_13460</name>
</gene>